<gene>
    <name evidence="1" type="ORF">dnm_076410</name>
</gene>
<dbReference type="Proteomes" id="UP000663722">
    <property type="component" value="Chromosome"/>
</dbReference>
<proteinExistence type="predicted"/>
<dbReference type="AlphaFoldDB" id="A0A975GS09"/>
<organism evidence="1 2">
    <name type="scientific">Desulfonema magnum</name>
    <dbReference type="NCBI Taxonomy" id="45655"/>
    <lineage>
        <taxon>Bacteria</taxon>
        <taxon>Pseudomonadati</taxon>
        <taxon>Thermodesulfobacteriota</taxon>
        <taxon>Desulfobacteria</taxon>
        <taxon>Desulfobacterales</taxon>
        <taxon>Desulfococcaceae</taxon>
        <taxon>Desulfonema</taxon>
    </lineage>
</organism>
<dbReference type="KEGG" id="dmm:dnm_076410"/>
<evidence type="ECO:0000313" key="1">
    <source>
        <dbReference type="EMBL" id="QTA91571.1"/>
    </source>
</evidence>
<accession>A0A975GS09</accession>
<name>A0A975GS09_9BACT</name>
<dbReference type="EMBL" id="CP061800">
    <property type="protein sequence ID" value="QTA91571.1"/>
    <property type="molecule type" value="Genomic_DNA"/>
</dbReference>
<keyword evidence="2" id="KW-1185">Reference proteome</keyword>
<reference evidence="1" key="1">
    <citation type="journal article" date="2021" name="Microb. Physiol.">
        <title>Proteogenomic Insights into the Physiology of Marine, Sulfate-Reducing, Filamentous Desulfonema limicola and Desulfonema magnum.</title>
        <authorList>
            <person name="Schnaars V."/>
            <person name="Wohlbrand L."/>
            <person name="Scheve S."/>
            <person name="Hinrichs C."/>
            <person name="Reinhardt R."/>
            <person name="Rabus R."/>
        </authorList>
    </citation>
    <scope>NUCLEOTIDE SEQUENCE</scope>
    <source>
        <strain evidence="1">4be13</strain>
    </source>
</reference>
<evidence type="ECO:0000313" key="2">
    <source>
        <dbReference type="Proteomes" id="UP000663722"/>
    </source>
</evidence>
<sequence length="56" mass="6436">MNKEKLRQPEAPARFHIRLSVRGGLRFAGPARFRPCHRPVLSHELGFCGIFFSEIT</sequence>
<protein>
    <submittedName>
        <fullName evidence="1">Uncharacterized protein</fullName>
    </submittedName>
</protein>